<reference evidence="1" key="1">
    <citation type="journal article" date="2014" name="Int. J. Syst. Evol. Microbiol.">
        <title>Complete genome sequence of Corynebacterium casei LMG S-19264T (=DSM 44701T), isolated from a smear-ripened cheese.</title>
        <authorList>
            <consortium name="US DOE Joint Genome Institute (JGI-PGF)"/>
            <person name="Walter F."/>
            <person name="Albersmeier A."/>
            <person name="Kalinowski J."/>
            <person name="Ruckert C."/>
        </authorList>
    </citation>
    <scope>NUCLEOTIDE SEQUENCE</scope>
    <source>
        <strain evidence="1">CGMCC 1.12360</strain>
    </source>
</reference>
<organism evidence="1 2">
    <name type="scientific">Compostibacillus humi</name>
    <dbReference type="NCBI Taxonomy" id="1245525"/>
    <lineage>
        <taxon>Bacteria</taxon>
        <taxon>Bacillati</taxon>
        <taxon>Bacillota</taxon>
        <taxon>Bacilli</taxon>
        <taxon>Bacillales</taxon>
        <taxon>Bacillaceae</taxon>
        <taxon>Compostibacillus</taxon>
    </lineage>
</organism>
<proteinExistence type="predicted"/>
<accession>A0A8J2ZR59</accession>
<comment type="caution">
    <text evidence="1">The sequence shown here is derived from an EMBL/GenBank/DDBJ whole genome shotgun (WGS) entry which is preliminary data.</text>
</comment>
<sequence>MKVTMKEKIVLLGKGNLIPENELAKHAYRAMKWNVKWKRGLNEEFFRKHMRETELIFHPLWVAKLLVIAARSPFPPKKIPMMGFVDAVSGYRGLLSAMPHMTEFEADPDKIASPVIHSEKVTKYIQDIQQKQINRQYLLKKPKHQIVELCLLYLPLWKVNVQSNQLQEIIYINANTGESEDYMSKQWKTEKWLKNII</sequence>
<gene>
    <name evidence="1" type="ORF">GCM10010978_05920</name>
</gene>
<dbReference type="RefSeq" id="WP_188390890.1">
    <property type="nucleotide sequence ID" value="NZ_BMEV01000007.1"/>
</dbReference>
<dbReference type="AlphaFoldDB" id="A0A8J2ZR59"/>
<evidence type="ECO:0000313" key="2">
    <source>
        <dbReference type="Proteomes" id="UP000602050"/>
    </source>
</evidence>
<evidence type="ECO:0000313" key="1">
    <source>
        <dbReference type="EMBL" id="GGH70707.1"/>
    </source>
</evidence>
<keyword evidence="2" id="KW-1185">Reference proteome</keyword>
<dbReference type="Proteomes" id="UP000602050">
    <property type="component" value="Unassembled WGS sequence"/>
</dbReference>
<reference evidence="1" key="2">
    <citation type="submission" date="2020-09" db="EMBL/GenBank/DDBJ databases">
        <authorList>
            <person name="Sun Q."/>
            <person name="Zhou Y."/>
        </authorList>
    </citation>
    <scope>NUCLEOTIDE SEQUENCE</scope>
    <source>
        <strain evidence="1">CGMCC 1.12360</strain>
    </source>
</reference>
<protein>
    <submittedName>
        <fullName evidence="1">Uncharacterized protein</fullName>
    </submittedName>
</protein>
<dbReference type="EMBL" id="BMEV01000007">
    <property type="protein sequence ID" value="GGH70707.1"/>
    <property type="molecule type" value="Genomic_DNA"/>
</dbReference>
<name>A0A8J2ZR59_9BACI</name>